<protein>
    <submittedName>
        <fullName evidence="1">Uncharacterized protein</fullName>
    </submittedName>
</protein>
<evidence type="ECO:0000313" key="1">
    <source>
        <dbReference type="EMBL" id="GEA62309.1"/>
    </source>
</evidence>
<evidence type="ECO:0000313" key="2">
    <source>
        <dbReference type="Proteomes" id="UP000318242"/>
    </source>
</evidence>
<dbReference type="EMBL" id="BJLH01000018">
    <property type="protein sequence ID" value="GEA62309.1"/>
    <property type="molecule type" value="Genomic_DNA"/>
</dbReference>
<organism evidence="1 2">
    <name type="scientific">Vibrio comitans NBRC 102076</name>
    <dbReference type="NCBI Taxonomy" id="1219078"/>
    <lineage>
        <taxon>Bacteria</taxon>
        <taxon>Pseudomonadati</taxon>
        <taxon>Pseudomonadota</taxon>
        <taxon>Gammaproteobacteria</taxon>
        <taxon>Vibrionales</taxon>
        <taxon>Vibrionaceae</taxon>
        <taxon>Vibrio</taxon>
    </lineage>
</organism>
<proteinExistence type="predicted"/>
<comment type="caution">
    <text evidence="1">The sequence shown here is derived from an EMBL/GenBank/DDBJ whole genome shotgun (WGS) entry which is preliminary data.</text>
</comment>
<dbReference type="OrthoDB" id="5769663at2"/>
<accession>A0A4Y3IRX4</accession>
<dbReference type="RefSeq" id="WP_141272968.1">
    <property type="nucleotide sequence ID" value="NZ_BJLH01000018.1"/>
</dbReference>
<dbReference type="AlphaFoldDB" id="A0A4Y3IRX4"/>
<sequence>MERIYEPEGWCILKVEIPGQSHFYQVFGSWVGGFADPDKWRLSSGADDLDSTFMEGDICVFPQSSGSIYHLALIAHKQHNFYAQGVLNHLIEQQTDSALGARVSIIDLETQDGRIKVPLEEVES</sequence>
<keyword evidence="2" id="KW-1185">Reference proteome</keyword>
<name>A0A4Y3IRX4_9VIBR</name>
<dbReference type="Proteomes" id="UP000318242">
    <property type="component" value="Unassembled WGS sequence"/>
</dbReference>
<gene>
    <name evidence="1" type="ORF">VCO01S_35020</name>
</gene>
<reference evidence="1 2" key="1">
    <citation type="submission" date="2019-06" db="EMBL/GenBank/DDBJ databases">
        <title>Whole genome shotgun sequence of Vibrio comitans NBRC 102076.</title>
        <authorList>
            <person name="Hosoyama A."/>
            <person name="Uohara A."/>
            <person name="Ohji S."/>
            <person name="Ichikawa N."/>
        </authorList>
    </citation>
    <scope>NUCLEOTIDE SEQUENCE [LARGE SCALE GENOMIC DNA]</scope>
    <source>
        <strain evidence="1 2">NBRC 102076</strain>
    </source>
</reference>